<protein>
    <submittedName>
        <fullName evidence="2">Uncharacterized protein</fullName>
    </submittedName>
</protein>
<reference evidence="2" key="1">
    <citation type="journal article" date="2015" name="Nature">
        <title>Complex archaea that bridge the gap between prokaryotes and eukaryotes.</title>
        <authorList>
            <person name="Spang A."/>
            <person name="Saw J.H."/>
            <person name="Jorgensen S.L."/>
            <person name="Zaremba-Niedzwiedzka K."/>
            <person name="Martijn J."/>
            <person name="Lind A.E."/>
            <person name="van Eijk R."/>
            <person name="Schleper C."/>
            <person name="Guy L."/>
            <person name="Ettema T.J."/>
        </authorList>
    </citation>
    <scope>NUCLEOTIDE SEQUENCE</scope>
</reference>
<dbReference type="Pfam" id="PF06074">
    <property type="entry name" value="Portal_Mu"/>
    <property type="match status" value="1"/>
</dbReference>
<proteinExistence type="predicted"/>
<dbReference type="AlphaFoldDB" id="A0A0F9IKJ4"/>
<feature type="region of interest" description="Disordered" evidence="1">
    <location>
        <begin position="410"/>
        <end position="430"/>
    </location>
</feature>
<evidence type="ECO:0000313" key="2">
    <source>
        <dbReference type="EMBL" id="KKL94280.1"/>
    </source>
</evidence>
<evidence type="ECO:0000256" key="1">
    <source>
        <dbReference type="SAM" id="MobiDB-lite"/>
    </source>
</evidence>
<dbReference type="EMBL" id="LAZR01018966">
    <property type="protein sequence ID" value="KKL94280.1"/>
    <property type="molecule type" value="Genomic_DNA"/>
</dbReference>
<comment type="caution">
    <text evidence="2">The sequence shown here is derived from an EMBL/GenBank/DDBJ whole genome shotgun (WGS) entry which is preliminary data.</text>
</comment>
<feature type="compositionally biased region" description="Acidic residues" evidence="1">
    <location>
        <begin position="416"/>
        <end position="430"/>
    </location>
</feature>
<organism evidence="2">
    <name type="scientific">marine sediment metagenome</name>
    <dbReference type="NCBI Taxonomy" id="412755"/>
    <lineage>
        <taxon>unclassified sequences</taxon>
        <taxon>metagenomes</taxon>
        <taxon>ecological metagenomes</taxon>
    </lineage>
</organism>
<dbReference type="InterPro" id="IPR009279">
    <property type="entry name" value="Portal_Mu"/>
</dbReference>
<accession>A0A0F9IKJ4</accession>
<name>A0A0F9IKJ4_9ZZZZ</name>
<sequence>MRGFLYLRLGPLTIELQRRNGAKPPMGEVGATGTNIFGGLLGQQDYNASLQTPEAYAVYEKMRNDGQVRAALTALKLPLLNADWFIESASDSPLDREIAERLEQNLMEGMTVSWRDYLRQAFLYLDYGSMPFEKVWEIREGLVMLRKLAPRLPKTVQQWLTDETGGFAGITQYTPTASGYKSVTIPVAKLLLFVNDLEGSNWRGSSILRSAYGHWYYKDGLYRVLAIALEKRSLGVDVGTLEGDAITEDGKRDLERALMSLHAHEKQFMVEVEGQYKYRLEGLGSDGVLNPLPTIEHHDVRIVRSILAEFLAMGQGSTGSLAMHRDKSAFFMMALGGIANQIVDVHNAHLIKPWVNYNWDVDEYPRLRYSRLESRDLQTWADAVLKLTQAKALHADPDIEKEARSLLDLPPKMAGELEEEQGEPEEIEELSTEEAVAAVRAFRKLLKRRRETVEVN</sequence>
<gene>
    <name evidence="2" type="ORF">LCGC14_1866230</name>
</gene>